<gene>
    <name evidence="2" type="ORF">GCM10023196_020340</name>
</gene>
<evidence type="ECO:0000259" key="1">
    <source>
        <dbReference type="Pfam" id="PF11645"/>
    </source>
</evidence>
<dbReference type="InterPro" id="IPR021671">
    <property type="entry name" value="PD(D/E)XK_Endonuc"/>
</dbReference>
<evidence type="ECO:0000313" key="3">
    <source>
        <dbReference type="Proteomes" id="UP001501442"/>
    </source>
</evidence>
<feature type="domain" description="PD(D/E)XK endonuclease" evidence="1">
    <location>
        <begin position="84"/>
        <end position="187"/>
    </location>
</feature>
<evidence type="ECO:0000313" key="2">
    <source>
        <dbReference type="EMBL" id="GAA4623588.1"/>
    </source>
</evidence>
<sequence>MFSGMPNHRTYTDQQLRDAVASAACWGDVLESVGKTRKADNTWVRRRAEQLGLDTSHFAARRGSMIPAVRGDMPFKGGPPHRVQGRLGTSAAIQWFLERGYMVSMPIEPTAYDLVVESDDGLQRVQVKTTEYQKNGIYYATITWTQYVADAQSNAHGRYRHAPYADGTIDYFFIVAGDGKRYLIPQSVVRGLKQIGLTRKYRAFEV</sequence>
<dbReference type="Pfam" id="PF11645">
    <property type="entry name" value="PDDEXK_5"/>
    <property type="match status" value="1"/>
</dbReference>
<name>A0ABP8U5Y3_9ACTN</name>
<dbReference type="InterPro" id="IPR011856">
    <property type="entry name" value="tRNA_endonuc-like_dom_sf"/>
</dbReference>
<dbReference type="Gene3D" id="3.40.1350.10">
    <property type="match status" value="1"/>
</dbReference>
<organism evidence="2 3">
    <name type="scientific">Actinoallomurus vinaceus</name>
    <dbReference type="NCBI Taxonomy" id="1080074"/>
    <lineage>
        <taxon>Bacteria</taxon>
        <taxon>Bacillati</taxon>
        <taxon>Actinomycetota</taxon>
        <taxon>Actinomycetes</taxon>
        <taxon>Streptosporangiales</taxon>
        <taxon>Thermomonosporaceae</taxon>
        <taxon>Actinoallomurus</taxon>
    </lineage>
</organism>
<dbReference type="Proteomes" id="UP001501442">
    <property type="component" value="Unassembled WGS sequence"/>
</dbReference>
<keyword evidence="3" id="KW-1185">Reference proteome</keyword>
<accession>A0ABP8U5Y3</accession>
<dbReference type="EMBL" id="BAABHK010000002">
    <property type="protein sequence ID" value="GAA4623588.1"/>
    <property type="molecule type" value="Genomic_DNA"/>
</dbReference>
<comment type="caution">
    <text evidence="2">The sequence shown here is derived from an EMBL/GenBank/DDBJ whole genome shotgun (WGS) entry which is preliminary data.</text>
</comment>
<proteinExistence type="predicted"/>
<protein>
    <recommendedName>
        <fullName evidence="1">PD(D/E)XK endonuclease domain-containing protein</fullName>
    </recommendedName>
</protein>
<reference evidence="3" key="1">
    <citation type="journal article" date="2019" name="Int. J. Syst. Evol. Microbiol.">
        <title>The Global Catalogue of Microorganisms (GCM) 10K type strain sequencing project: providing services to taxonomists for standard genome sequencing and annotation.</title>
        <authorList>
            <consortium name="The Broad Institute Genomics Platform"/>
            <consortium name="The Broad Institute Genome Sequencing Center for Infectious Disease"/>
            <person name="Wu L."/>
            <person name="Ma J."/>
        </authorList>
    </citation>
    <scope>NUCLEOTIDE SEQUENCE [LARGE SCALE GENOMIC DNA]</scope>
    <source>
        <strain evidence="3">JCM 17939</strain>
    </source>
</reference>